<dbReference type="RefSeq" id="WP_282538800.1">
    <property type="nucleotide sequence ID" value="NZ_JASCIS010000045.1"/>
</dbReference>
<organism evidence="2 3">
    <name type="scientific">Streptomyces luteolus</name>
    <dbReference type="NCBI Taxonomy" id="3043615"/>
    <lineage>
        <taxon>Bacteria</taxon>
        <taxon>Bacillati</taxon>
        <taxon>Actinomycetota</taxon>
        <taxon>Actinomycetes</taxon>
        <taxon>Kitasatosporales</taxon>
        <taxon>Streptomycetaceae</taxon>
        <taxon>Streptomyces</taxon>
    </lineage>
</organism>
<accession>A0ABT6T6F0</accession>
<dbReference type="NCBIfam" id="NF006734">
    <property type="entry name" value="PRK09266.1"/>
    <property type="match status" value="1"/>
</dbReference>
<dbReference type="PANTHER" id="PTHR42743:SF2">
    <property type="entry name" value="AMINODEOXYCHORISMATE LYASE"/>
    <property type="match status" value="1"/>
</dbReference>
<evidence type="ECO:0000313" key="2">
    <source>
        <dbReference type="EMBL" id="MDI3422950.1"/>
    </source>
</evidence>
<comment type="similarity">
    <text evidence="1">Belongs to the class-IV pyridoxal-phosphate-dependent aminotransferase family.</text>
</comment>
<keyword evidence="3" id="KW-1185">Reference proteome</keyword>
<dbReference type="Pfam" id="PF01063">
    <property type="entry name" value="Aminotran_4"/>
    <property type="match status" value="1"/>
</dbReference>
<dbReference type="SUPFAM" id="SSF56752">
    <property type="entry name" value="D-aminoacid aminotransferase-like PLP-dependent enzymes"/>
    <property type="match status" value="1"/>
</dbReference>
<dbReference type="InterPro" id="IPR050571">
    <property type="entry name" value="Class-IV_PLP-Dep_Aminotrnsfr"/>
</dbReference>
<dbReference type="EMBL" id="JASCIS010000045">
    <property type="protein sequence ID" value="MDI3422950.1"/>
    <property type="molecule type" value="Genomic_DNA"/>
</dbReference>
<evidence type="ECO:0000313" key="3">
    <source>
        <dbReference type="Proteomes" id="UP001237105"/>
    </source>
</evidence>
<protein>
    <submittedName>
        <fullName evidence="2">Aminotransferase class IV family protein</fullName>
    </submittedName>
</protein>
<name>A0ABT6T6F0_9ACTN</name>
<dbReference type="PANTHER" id="PTHR42743">
    <property type="entry name" value="AMINO-ACID AMINOTRANSFERASE"/>
    <property type="match status" value="1"/>
</dbReference>
<keyword evidence="2" id="KW-0032">Aminotransferase</keyword>
<comment type="caution">
    <text evidence="2">The sequence shown here is derived from an EMBL/GenBank/DDBJ whole genome shotgun (WGS) entry which is preliminary data.</text>
</comment>
<dbReference type="InterPro" id="IPR001544">
    <property type="entry name" value="Aminotrans_IV"/>
</dbReference>
<dbReference type="Gene3D" id="3.20.10.10">
    <property type="entry name" value="D-amino Acid Aminotransferase, subunit A, domain 2"/>
    <property type="match status" value="1"/>
</dbReference>
<keyword evidence="2" id="KW-0808">Transferase</keyword>
<proteinExistence type="inferred from homology"/>
<evidence type="ECO:0000256" key="1">
    <source>
        <dbReference type="ARBA" id="ARBA00009320"/>
    </source>
</evidence>
<gene>
    <name evidence="2" type="ORF">QIT00_31150</name>
</gene>
<dbReference type="GO" id="GO:0008483">
    <property type="term" value="F:transaminase activity"/>
    <property type="evidence" value="ECO:0007669"/>
    <property type="project" value="UniProtKB-KW"/>
</dbReference>
<sequence>MATLDGEPVQPDELLGLALLNYGHFTSMRCDAEGRVRGLALHLERLVRDCRTVWGAELDPERVRELLRRELAGQDGPCVLRVTVFDPGLDLGRPAAPARPRLLLTRRPAGSLTAPPLSVTAVRHDRDLPAVKHVGLFGTLRARREAQAAGYDDALFVDAERRVTEGGTWNVGFVRDGEVLWPQADVLPGVTMALLRAHGTHTRTPLTLTQAKTMDAAFATNASAGVRALSRIDEVEFATDHPLLDALRAAYLGVVGERP</sequence>
<dbReference type="InterPro" id="IPR036038">
    <property type="entry name" value="Aminotransferase-like"/>
</dbReference>
<dbReference type="InterPro" id="IPR043131">
    <property type="entry name" value="BCAT-like_N"/>
</dbReference>
<dbReference type="InterPro" id="IPR043132">
    <property type="entry name" value="BCAT-like_C"/>
</dbReference>
<reference evidence="2 3" key="1">
    <citation type="submission" date="2023-05" db="EMBL/GenBank/DDBJ databases">
        <title>Draft genome sequence of Streptomyces sp. B-S-A12 isolated from a cave soil in Thailand.</title>
        <authorList>
            <person name="Chamroensaksri N."/>
            <person name="Muangham S."/>
        </authorList>
    </citation>
    <scope>NUCLEOTIDE SEQUENCE [LARGE SCALE GENOMIC DNA]</scope>
    <source>
        <strain evidence="2 3">B-S-A12</strain>
    </source>
</reference>
<dbReference type="Gene3D" id="3.30.470.10">
    <property type="match status" value="1"/>
</dbReference>
<dbReference type="Proteomes" id="UP001237105">
    <property type="component" value="Unassembled WGS sequence"/>
</dbReference>